<evidence type="ECO:0000256" key="4">
    <source>
        <dbReference type="ARBA" id="ARBA00022723"/>
    </source>
</evidence>
<reference evidence="13" key="1">
    <citation type="submission" date="2020-05" db="UniProtKB">
        <authorList>
            <consortium name="EnsemblMetazoa"/>
        </authorList>
    </citation>
    <scope>IDENTIFICATION</scope>
    <source>
        <strain evidence="13">Jacobina</strain>
    </source>
</reference>
<keyword evidence="4" id="KW-0479">Metal-binding</keyword>
<dbReference type="GO" id="GO:0005634">
    <property type="term" value="C:nucleus"/>
    <property type="evidence" value="ECO:0007669"/>
    <property type="project" value="UniProtKB-SubCell"/>
</dbReference>
<dbReference type="AlphaFoldDB" id="A0A1B0CSX5"/>
<keyword evidence="9" id="KW-0012">Acyltransferase</keyword>
<evidence type="ECO:0000256" key="5">
    <source>
        <dbReference type="ARBA" id="ARBA00022771"/>
    </source>
</evidence>
<evidence type="ECO:0000256" key="9">
    <source>
        <dbReference type="ARBA" id="ARBA00023315"/>
    </source>
</evidence>
<dbReference type="VEuPathDB" id="VectorBase:LLONM1_011136"/>
<keyword evidence="5" id="KW-0863">Zinc-finger</keyword>
<dbReference type="PANTHER" id="PTHR45884:SF2">
    <property type="entry name" value="N-ACETYLTRANSFERASE ECO"/>
    <property type="match status" value="1"/>
</dbReference>
<dbReference type="InterPro" id="IPR028009">
    <property type="entry name" value="ESCO_Acetyltransf_dom"/>
</dbReference>
<evidence type="ECO:0000256" key="7">
    <source>
        <dbReference type="ARBA" id="ARBA00023242"/>
    </source>
</evidence>
<feature type="compositionally biased region" description="Basic and acidic residues" evidence="10">
    <location>
        <begin position="165"/>
        <end position="179"/>
    </location>
</feature>
<dbReference type="GO" id="GO:0061733">
    <property type="term" value="F:protein-lysine-acetyltransferase activity"/>
    <property type="evidence" value="ECO:0007669"/>
    <property type="project" value="TreeGrafter"/>
</dbReference>
<dbReference type="Pfam" id="PF13878">
    <property type="entry name" value="zf-C2H2_3"/>
    <property type="match status" value="1"/>
</dbReference>
<feature type="compositionally biased region" description="Polar residues" evidence="10">
    <location>
        <begin position="10"/>
        <end position="24"/>
    </location>
</feature>
<dbReference type="Proteomes" id="UP000092461">
    <property type="component" value="Unassembled WGS sequence"/>
</dbReference>
<evidence type="ECO:0008006" key="15">
    <source>
        <dbReference type="Google" id="ProtNLM"/>
    </source>
</evidence>
<evidence type="ECO:0000313" key="13">
    <source>
        <dbReference type="EnsemblMetazoa" id="LLOJ007974-PA"/>
    </source>
</evidence>
<evidence type="ECO:0000259" key="11">
    <source>
        <dbReference type="Pfam" id="PF13878"/>
    </source>
</evidence>
<dbReference type="GO" id="GO:0007064">
    <property type="term" value="P:mitotic sister chromatid cohesion"/>
    <property type="evidence" value="ECO:0007669"/>
    <property type="project" value="TreeGrafter"/>
</dbReference>
<feature type="region of interest" description="Disordered" evidence="10">
    <location>
        <begin position="1"/>
        <end position="31"/>
    </location>
</feature>
<comment type="similarity">
    <text evidence="2">Belongs to the acetyltransferase family. ECO subfamily.</text>
</comment>
<dbReference type="VEuPathDB" id="VectorBase:LLOJ007974"/>
<accession>A0A1B0CSX5</accession>
<keyword evidence="7" id="KW-0539">Nucleus</keyword>
<evidence type="ECO:0000256" key="10">
    <source>
        <dbReference type="SAM" id="MobiDB-lite"/>
    </source>
</evidence>
<feature type="region of interest" description="Disordered" evidence="10">
    <location>
        <begin position="157"/>
        <end position="184"/>
    </location>
</feature>
<keyword evidence="6" id="KW-0862">Zinc</keyword>
<evidence type="ECO:0000313" key="14">
    <source>
        <dbReference type="Proteomes" id="UP000092461"/>
    </source>
</evidence>
<protein>
    <recommendedName>
        <fullName evidence="15">Protein involved in establishing cohesion between sister chromatids during dna replication</fullName>
    </recommendedName>
</protein>
<evidence type="ECO:0000256" key="1">
    <source>
        <dbReference type="ARBA" id="ARBA00004123"/>
    </source>
</evidence>
<proteinExistence type="inferred from homology"/>
<dbReference type="InterPro" id="IPR028005">
    <property type="entry name" value="AcTrfase_ESCO_Znf_dom"/>
</dbReference>
<name>A0A1B0CSX5_LUTLO</name>
<evidence type="ECO:0000256" key="8">
    <source>
        <dbReference type="ARBA" id="ARBA00023306"/>
    </source>
</evidence>
<feature type="domain" description="N-acetyltransferase ESCO zinc-finger" evidence="11">
    <location>
        <begin position="524"/>
        <end position="562"/>
    </location>
</feature>
<sequence length="736" mass="83156">MDVTPEKPQTETSRGSRHTPTPQMSERKRALFGRHNTTNLCLTVDEDSDLGPMSPIRYSPVEELDDCPRYTFQNILLTKPITPDMDEASNMSSVISDQTPMVKTDAIPVESDVLGMEKENHPENDMKTPEKSLILGDISIPQSLAGKGSRKWLAKWNSDSEEENATEKIAKQDDGEPLKAKTSLTFEPPAISPLRFYTPDATKTHRRMVFAKQPATTGRRYVRGVKRVGLINKGVRHKISRPKLREMHKAVEKPMKEIVKRKVNPIIPQEQIERLNNILKNARNPIEMARPLCPRVESSDEEEIEEVVVETEEEEVNVKPGKFFKSGTKRTKKYQLTNTLSATVKGGKMTIVPLKKRKVRVETFGGEAQDDFREERSEIEGIINQLTAEEAEEVDGIIAKVNGDPYEEFRKRIPYKTTDPVVIDRQTSILELLISNQKCTEETFKVFIGDPENHKAEAARILDEMFCLTSGEGEENVPQNEQNEADAKVFPIFRKNFTPPDGMRQKVPHGKQSRRLWRPIGAGQMQIDAGQKKFGATYCSECNLVYSVHEPEEEKLHWDFHNALTHINFRGWQAENVVLEVPEWGAAGRVICVQTTDSRAKVTRVENLLLLIDAELGAYPRPIPPKAIAYLAIAYNQIMGVCLAEPITTANRLVQSNGVDYFSEETFPAHCGIIKLWTALPFRGQGVARQLIRAVQVHFVFGHILSFDEIAFSSPTEAGREFAIKLTGRNNFLVYP</sequence>
<dbReference type="GO" id="GO:0008270">
    <property type="term" value="F:zinc ion binding"/>
    <property type="evidence" value="ECO:0007669"/>
    <property type="project" value="UniProtKB-KW"/>
</dbReference>
<dbReference type="EMBL" id="AJWK01026742">
    <property type="status" value="NOT_ANNOTATED_CDS"/>
    <property type="molecule type" value="Genomic_DNA"/>
</dbReference>
<keyword evidence="3" id="KW-0808">Transferase</keyword>
<dbReference type="Pfam" id="PF13880">
    <property type="entry name" value="Acetyltransf_13"/>
    <property type="match status" value="1"/>
</dbReference>
<evidence type="ECO:0000256" key="2">
    <source>
        <dbReference type="ARBA" id="ARBA00005816"/>
    </source>
</evidence>
<evidence type="ECO:0000256" key="6">
    <source>
        <dbReference type="ARBA" id="ARBA00022833"/>
    </source>
</evidence>
<evidence type="ECO:0000256" key="3">
    <source>
        <dbReference type="ARBA" id="ARBA00022679"/>
    </source>
</evidence>
<keyword evidence="14" id="KW-1185">Reference proteome</keyword>
<dbReference type="GO" id="GO:0000785">
    <property type="term" value="C:chromatin"/>
    <property type="evidence" value="ECO:0007669"/>
    <property type="project" value="TreeGrafter"/>
</dbReference>
<evidence type="ECO:0000259" key="12">
    <source>
        <dbReference type="Pfam" id="PF13880"/>
    </source>
</evidence>
<feature type="domain" description="N-acetyltransferase ESCO acetyl-transferase" evidence="12">
    <location>
        <begin position="668"/>
        <end position="735"/>
    </location>
</feature>
<organism evidence="13 14">
    <name type="scientific">Lutzomyia longipalpis</name>
    <name type="common">Sand fly</name>
    <dbReference type="NCBI Taxonomy" id="7200"/>
    <lineage>
        <taxon>Eukaryota</taxon>
        <taxon>Metazoa</taxon>
        <taxon>Ecdysozoa</taxon>
        <taxon>Arthropoda</taxon>
        <taxon>Hexapoda</taxon>
        <taxon>Insecta</taxon>
        <taxon>Pterygota</taxon>
        <taxon>Neoptera</taxon>
        <taxon>Endopterygota</taxon>
        <taxon>Diptera</taxon>
        <taxon>Nematocera</taxon>
        <taxon>Psychodoidea</taxon>
        <taxon>Psychodidae</taxon>
        <taxon>Lutzomyia</taxon>
        <taxon>Lutzomyia</taxon>
    </lineage>
</organism>
<comment type="subcellular location">
    <subcellularLocation>
        <location evidence="1">Nucleus</location>
    </subcellularLocation>
</comment>
<keyword evidence="8" id="KW-0131">Cell cycle</keyword>
<dbReference type="EnsemblMetazoa" id="LLOJ007974-RA">
    <property type="protein sequence ID" value="LLOJ007974-PA"/>
    <property type="gene ID" value="LLOJ007974"/>
</dbReference>
<dbReference type="PANTHER" id="PTHR45884">
    <property type="entry name" value="N-ACETYLTRANSFERASE ECO"/>
    <property type="match status" value="1"/>
</dbReference>